<gene>
    <name evidence="2" type="ORF">HMPREF9451_00661</name>
</gene>
<reference evidence="2 3" key="1">
    <citation type="submission" date="2012-08" db="EMBL/GenBank/DDBJ databases">
        <title>The Genome Sequence of Slackia piriformis YIT 12062.</title>
        <authorList>
            <consortium name="The Broad Institute Genome Sequencing Platform"/>
            <person name="Earl A."/>
            <person name="Ward D."/>
            <person name="Feldgarden M."/>
            <person name="Gevers D."/>
            <person name="Morotomi M."/>
            <person name="Walker B."/>
            <person name="Young S.K."/>
            <person name="Zeng Q."/>
            <person name="Gargeya S."/>
            <person name="Fitzgerald M."/>
            <person name="Haas B."/>
            <person name="Abouelleil A."/>
            <person name="Alvarado L."/>
            <person name="Arachchi H.M."/>
            <person name="Berlin A.M."/>
            <person name="Chapman S.B."/>
            <person name="Goldberg J."/>
            <person name="Griggs A."/>
            <person name="Gujja S."/>
            <person name="Hansen M."/>
            <person name="Howarth C."/>
            <person name="Imamovic A."/>
            <person name="Larimer J."/>
            <person name="McCowen C."/>
            <person name="Montmayeur A."/>
            <person name="Murphy C."/>
            <person name="Neiman D."/>
            <person name="Pearson M."/>
            <person name="Priest M."/>
            <person name="Roberts A."/>
            <person name="Saif S."/>
            <person name="Shea T."/>
            <person name="Sisk P."/>
            <person name="Sykes S."/>
            <person name="Wortman J."/>
            <person name="Nusbaum C."/>
            <person name="Birren B."/>
        </authorList>
    </citation>
    <scope>NUCLEOTIDE SEQUENCE [LARGE SCALE GENOMIC DNA]</scope>
    <source>
        <strain evidence="2 3">YIT 12062</strain>
    </source>
</reference>
<keyword evidence="3" id="KW-1185">Reference proteome</keyword>
<evidence type="ECO:0000313" key="2">
    <source>
        <dbReference type="EMBL" id="EJZ84351.1"/>
    </source>
</evidence>
<evidence type="ECO:0000313" key="3">
    <source>
        <dbReference type="Proteomes" id="UP000006069"/>
    </source>
</evidence>
<sequence length="187" mass="21825">MHYGRTHHQHARRLRSSSGTMRGMPHYRPAHHGRARTVSMPKSQGLVAFRHASMQHQRLTRCRIGMRCDSRVFSLASSPVCVCRLCGRMLCWDRFLLRSLGSRRTAFQKGIFSQRALVRTARARSSRPRSNQATPAHCRRGRSVRASRWSSDRVPWHHRAALQAVRRSRPRQTTRSSPRFRRLSHER</sequence>
<dbReference type="HOGENOM" id="CLU_1446757_0_0_11"/>
<evidence type="ECO:0000256" key="1">
    <source>
        <dbReference type="SAM" id="MobiDB-lite"/>
    </source>
</evidence>
<dbReference type="InParanoid" id="K0YLH0"/>
<comment type="caution">
    <text evidence="2">The sequence shown here is derived from an EMBL/GenBank/DDBJ whole genome shotgun (WGS) entry which is preliminary data.</text>
</comment>
<name>K0YLH0_9ACTN</name>
<feature type="region of interest" description="Disordered" evidence="1">
    <location>
        <begin position="161"/>
        <end position="187"/>
    </location>
</feature>
<dbReference type="AlphaFoldDB" id="K0YLH0"/>
<proteinExistence type="predicted"/>
<accession>K0YLH0</accession>
<dbReference type="Proteomes" id="UP000006069">
    <property type="component" value="Unassembled WGS sequence"/>
</dbReference>
<dbReference type="EMBL" id="ADMD01000002">
    <property type="protein sequence ID" value="EJZ84351.1"/>
    <property type="molecule type" value="Genomic_DNA"/>
</dbReference>
<protein>
    <submittedName>
        <fullName evidence="2">Uncharacterized protein</fullName>
    </submittedName>
</protein>
<feature type="compositionally biased region" description="Basic residues" evidence="1">
    <location>
        <begin position="1"/>
        <end position="15"/>
    </location>
</feature>
<feature type="region of interest" description="Disordered" evidence="1">
    <location>
        <begin position="121"/>
        <end position="144"/>
    </location>
</feature>
<organism evidence="2 3">
    <name type="scientific">Slackia piriformis YIT 12062</name>
    <dbReference type="NCBI Taxonomy" id="742818"/>
    <lineage>
        <taxon>Bacteria</taxon>
        <taxon>Bacillati</taxon>
        <taxon>Actinomycetota</taxon>
        <taxon>Coriobacteriia</taxon>
        <taxon>Eggerthellales</taxon>
        <taxon>Eggerthellaceae</taxon>
        <taxon>Slackia</taxon>
    </lineage>
</organism>
<feature type="region of interest" description="Disordered" evidence="1">
    <location>
        <begin position="1"/>
        <end position="38"/>
    </location>
</feature>